<reference evidence="1" key="1">
    <citation type="submission" date="2021-02" db="EMBL/GenBank/DDBJ databases">
        <authorList>
            <person name="Nowell W R."/>
        </authorList>
    </citation>
    <scope>NUCLEOTIDE SEQUENCE</scope>
</reference>
<organism evidence="1 2">
    <name type="scientific">Adineta steineri</name>
    <dbReference type="NCBI Taxonomy" id="433720"/>
    <lineage>
        <taxon>Eukaryota</taxon>
        <taxon>Metazoa</taxon>
        <taxon>Spiralia</taxon>
        <taxon>Gnathifera</taxon>
        <taxon>Rotifera</taxon>
        <taxon>Eurotatoria</taxon>
        <taxon>Bdelloidea</taxon>
        <taxon>Adinetida</taxon>
        <taxon>Adinetidae</taxon>
        <taxon>Adineta</taxon>
    </lineage>
</organism>
<gene>
    <name evidence="1" type="ORF">VCS650_LOCUS7087</name>
</gene>
<dbReference type="AlphaFoldDB" id="A0A813WUS7"/>
<name>A0A813WUS7_9BILA</name>
<dbReference type="EMBL" id="CAJNON010000044">
    <property type="protein sequence ID" value="CAF0858981.1"/>
    <property type="molecule type" value="Genomic_DNA"/>
</dbReference>
<comment type="caution">
    <text evidence="1">The sequence shown here is derived from an EMBL/GenBank/DDBJ whole genome shotgun (WGS) entry which is preliminary data.</text>
</comment>
<evidence type="ECO:0000313" key="1">
    <source>
        <dbReference type="EMBL" id="CAF0858981.1"/>
    </source>
</evidence>
<accession>A0A813WUS7</accession>
<protein>
    <submittedName>
        <fullName evidence="1">Uncharacterized protein</fullName>
    </submittedName>
</protein>
<dbReference type="Proteomes" id="UP000663891">
    <property type="component" value="Unassembled WGS sequence"/>
</dbReference>
<dbReference type="SUPFAM" id="SSF52047">
    <property type="entry name" value="RNI-like"/>
    <property type="match status" value="1"/>
</dbReference>
<proteinExistence type="predicted"/>
<evidence type="ECO:0000313" key="2">
    <source>
        <dbReference type="Proteomes" id="UP000663891"/>
    </source>
</evidence>
<sequence length="104" mass="12222">MNHFIHFIILIQDFKIYLTNIIIPHCNRIKSFHLSNPFVSDIILLILPSMKNFIRVESLYLDKIQCNTIETILNSLKSLPLLTSLTIKSTDNTRNQNEIYQKTF</sequence>